<dbReference type="PaxDb" id="2850-Phatr48164"/>
<reference evidence="2 3" key="1">
    <citation type="journal article" date="2008" name="Nature">
        <title>The Phaeodactylum genome reveals the evolutionary history of diatom genomes.</title>
        <authorList>
            <person name="Bowler C."/>
            <person name="Allen A.E."/>
            <person name="Badger J.H."/>
            <person name="Grimwood J."/>
            <person name="Jabbari K."/>
            <person name="Kuo A."/>
            <person name="Maheswari U."/>
            <person name="Martens C."/>
            <person name="Maumus F."/>
            <person name="Otillar R.P."/>
            <person name="Rayko E."/>
            <person name="Salamov A."/>
            <person name="Vandepoele K."/>
            <person name="Beszteri B."/>
            <person name="Gruber A."/>
            <person name="Heijde M."/>
            <person name="Katinka M."/>
            <person name="Mock T."/>
            <person name="Valentin K."/>
            <person name="Verret F."/>
            <person name="Berges J.A."/>
            <person name="Brownlee C."/>
            <person name="Cadoret J.P."/>
            <person name="Chiovitti A."/>
            <person name="Choi C.J."/>
            <person name="Coesel S."/>
            <person name="De Martino A."/>
            <person name="Detter J.C."/>
            <person name="Durkin C."/>
            <person name="Falciatore A."/>
            <person name="Fournet J."/>
            <person name="Haruta M."/>
            <person name="Huysman M.J."/>
            <person name="Jenkins B.D."/>
            <person name="Jiroutova K."/>
            <person name="Jorgensen R.E."/>
            <person name="Joubert Y."/>
            <person name="Kaplan A."/>
            <person name="Kroger N."/>
            <person name="Kroth P.G."/>
            <person name="La Roche J."/>
            <person name="Lindquist E."/>
            <person name="Lommer M."/>
            <person name="Martin-Jezequel V."/>
            <person name="Lopez P.J."/>
            <person name="Lucas S."/>
            <person name="Mangogna M."/>
            <person name="McGinnis K."/>
            <person name="Medlin L.K."/>
            <person name="Montsant A."/>
            <person name="Oudot-Le Secq M.P."/>
            <person name="Napoli C."/>
            <person name="Obornik M."/>
            <person name="Parker M.S."/>
            <person name="Petit J.L."/>
            <person name="Porcel B.M."/>
            <person name="Poulsen N."/>
            <person name="Robison M."/>
            <person name="Rychlewski L."/>
            <person name="Rynearson T.A."/>
            <person name="Schmutz J."/>
            <person name="Shapiro H."/>
            <person name="Siaut M."/>
            <person name="Stanley M."/>
            <person name="Sussman M.R."/>
            <person name="Taylor A.R."/>
            <person name="Vardi A."/>
            <person name="von Dassow P."/>
            <person name="Vyverman W."/>
            <person name="Willis A."/>
            <person name="Wyrwicz L.S."/>
            <person name="Rokhsar D.S."/>
            <person name="Weissenbach J."/>
            <person name="Armbrust E.V."/>
            <person name="Green B.R."/>
            <person name="Van de Peer Y."/>
            <person name="Grigoriev I.V."/>
        </authorList>
    </citation>
    <scope>NUCLEOTIDE SEQUENCE [LARGE SCALE GENOMIC DNA]</scope>
    <source>
        <strain evidence="2 3">CCAP 1055/1</strain>
    </source>
</reference>
<sequence length="253" mass="29424">MVRIDVLDPKYQLSDQYKPDKEKQYKHPIEQDGWVIAHNALRGEIQLLRDALYAMKQRDQSLQDWEVASLQSAIDGHILHMLGHHSNEDDIVVPECRKRFLYPEKLETDHEILVKKIETIKGIMLGLDVGSKVDNLLHEWIEYQDMMLPHLLEEEEVGLPLFRSYFEPKAAAKITQKIARQASRLEMGSFVYFLGTEKFRSMFMKNEGIPDFVWFIMFKRSHKIFVQQFITNVEALTSGTAPTEPKCGSCNIL</sequence>
<dbReference type="InParanoid" id="B7G675"/>
<dbReference type="GeneID" id="7203501"/>
<dbReference type="AlphaFoldDB" id="B7G675"/>
<dbReference type="RefSeq" id="XP_002182675.1">
    <property type="nucleotide sequence ID" value="XM_002182639.1"/>
</dbReference>
<accession>B7G675</accession>
<dbReference type="SMR" id="B7G675"/>
<dbReference type="Gene3D" id="1.20.120.520">
    <property type="entry name" value="nmb1532 protein domain like"/>
    <property type="match status" value="1"/>
</dbReference>
<dbReference type="OrthoDB" id="43563at2759"/>
<feature type="domain" description="Hemerythrin-like" evidence="1">
    <location>
        <begin position="37"/>
        <end position="161"/>
    </location>
</feature>
<dbReference type="InterPro" id="IPR012312">
    <property type="entry name" value="Hemerythrin-like"/>
</dbReference>
<evidence type="ECO:0000259" key="1">
    <source>
        <dbReference type="Pfam" id="PF01814"/>
    </source>
</evidence>
<dbReference type="eggNOG" id="ENOG502S8E4">
    <property type="taxonomic scope" value="Eukaryota"/>
</dbReference>
<dbReference type="CDD" id="cd12108">
    <property type="entry name" value="Hr-like"/>
    <property type="match status" value="1"/>
</dbReference>
<evidence type="ECO:0000313" key="3">
    <source>
        <dbReference type="Proteomes" id="UP000000759"/>
    </source>
</evidence>
<evidence type="ECO:0000313" key="2">
    <source>
        <dbReference type="EMBL" id="EEC45962.1"/>
    </source>
</evidence>
<gene>
    <name evidence="2" type="ORF">PHATRDRAFT_48164</name>
</gene>
<dbReference type="Proteomes" id="UP000000759">
    <property type="component" value="Chromosome 16"/>
</dbReference>
<protein>
    <recommendedName>
        <fullName evidence="1">Hemerythrin-like domain-containing protein</fullName>
    </recommendedName>
</protein>
<dbReference type="KEGG" id="pti:PHATRDRAFT_48164"/>
<dbReference type="HOGENOM" id="CLU_1100298_0_0_1"/>
<proteinExistence type="predicted"/>
<name>B7G675_PHATC</name>
<keyword evidence="3" id="KW-1185">Reference proteome</keyword>
<dbReference type="OMA" id="TANANWA"/>
<dbReference type="EMBL" id="CM000618">
    <property type="protein sequence ID" value="EEC45962.1"/>
    <property type="molecule type" value="Genomic_DNA"/>
</dbReference>
<reference evidence="3" key="2">
    <citation type="submission" date="2008-08" db="EMBL/GenBank/DDBJ databases">
        <authorList>
            <consortium name="Diatom Consortium"/>
            <person name="Grigoriev I."/>
            <person name="Grimwood J."/>
            <person name="Kuo A."/>
            <person name="Otillar R.P."/>
            <person name="Salamov A."/>
            <person name="Detter J.C."/>
            <person name="Lindquist E."/>
            <person name="Shapiro H."/>
            <person name="Lucas S."/>
            <person name="Glavina del Rio T."/>
            <person name="Pitluck S."/>
            <person name="Rokhsar D."/>
            <person name="Bowler C."/>
        </authorList>
    </citation>
    <scope>GENOME REANNOTATION</scope>
    <source>
        <strain evidence="3">CCAP 1055/1</strain>
    </source>
</reference>
<dbReference type="Pfam" id="PF01814">
    <property type="entry name" value="Hemerythrin"/>
    <property type="match status" value="1"/>
</dbReference>
<organism evidence="2 3">
    <name type="scientific">Phaeodactylum tricornutum (strain CCAP 1055/1)</name>
    <dbReference type="NCBI Taxonomy" id="556484"/>
    <lineage>
        <taxon>Eukaryota</taxon>
        <taxon>Sar</taxon>
        <taxon>Stramenopiles</taxon>
        <taxon>Ochrophyta</taxon>
        <taxon>Bacillariophyta</taxon>
        <taxon>Bacillariophyceae</taxon>
        <taxon>Bacillariophycidae</taxon>
        <taxon>Naviculales</taxon>
        <taxon>Phaeodactylaceae</taxon>
        <taxon>Phaeodactylum</taxon>
    </lineage>
</organism>